<comment type="caution">
    <text evidence="10">The sequence shown here is derived from an EMBL/GenBank/DDBJ whole genome shotgun (WGS) entry which is preliminary data.</text>
</comment>
<name>A0AAV8UV07_9RHOD</name>
<dbReference type="Proteomes" id="UP001157974">
    <property type="component" value="Unassembled WGS sequence"/>
</dbReference>
<evidence type="ECO:0000256" key="9">
    <source>
        <dbReference type="SAM" id="MobiDB-lite"/>
    </source>
</evidence>
<dbReference type="GO" id="GO:0000056">
    <property type="term" value="P:ribosomal small subunit export from nucleus"/>
    <property type="evidence" value="ECO:0007669"/>
    <property type="project" value="InterPro"/>
</dbReference>
<dbReference type="SUPFAM" id="SSF50978">
    <property type="entry name" value="WD40 repeat-like"/>
    <property type="match status" value="1"/>
</dbReference>
<keyword evidence="3" id="KW-0509">mRNA transport</keyword>
<dbReference type="GO" id="GO:0017056">
    <property type="term" value="F:structural constituent of nuclear pore"/>
    <property type="evidence" value="ECO:0007669"/>
    <property type="project" value="InterPro"/>
</dbReference>
<comment type="subcellular location">
    <subcellularLocation>
        <location evidence="1">Nucleus</location>
        <location evidence="1">Nuclear pore complex</location>
    </subcellularLocation>
</comment>
<dbReference type="Pfam" id="PF10168">
    <property type="entry name" value="Nup88"/>
    <property type="match status" value="1"/>
</dbReference>
<dbReference type="GO" id="GO:0006606">
    <property type="term" value="P:protein import into nucleus"/>
    <property type="evidence" value="ECO:0007669"/>
    <property type="project" value="TreeGrafter"/>
</dbReference>
<sequence length="788" mass="87500">MQRIRARIERVSNADTRFKSISNRAPDVNRLASLGDLTLFFVDDDSQLFMVDLGIIGGVWKVVLSEPVEDIESIAAGSGDKLLVLWSTSSAYIIEVDTSFVRTGKPLRVLKLGSEAFAARPGLKIIHVEWHPRCEGHIGLFTSDSSFWLFNVAKSVEEEEQRILVGPTNRVIVSFAFGPASASNWEVLTVYFTSLDASIFALCPVAPHGLSLPISVAASLVSAAEKRFEETIPQYRTAEDSSRMLEDAEFGNESSFLGGDFPQKAEPRRILDFQKLKTDPTAFAADPRAEDSSATWWTKQARIRLGWVRESLIAREGDPTRAIVRKPRSFSPQMVPLLQGPMYLRNEALSTDRIQRDCHEITVLDNSPTVIFRSMAGNRIDVLLAHEEIEPVWKLSSNGVEDSGDEEEENLKAGEEVAPGLISFEQVKLPGWSAEETVNRRSLNSIGKVFALRGKRAEPAVFVRCAAGLLCLRMPWLNMLESNDPEQVANVPVSLLSAQIATGHSAPIGGAGVFTVPEGTIGVILTSEGLLQISSMAKSMRDWGIESAPTPIARRKRDEKDGPSGSAFETHLGSVVASLPSPVRLDTGAFSKMSLMEAFKVLLNRKTNMQGTYFGSFAQLHELITERSTLCRDLTREQRKRTEELEDIIAVTQDKSSSVKRKLDRCNLQYENLAARVRMVMQIINDGSAKLSKAEERQLADYKLRNAELENRRTRVQGLAQAARQLQEEVLAQRTTESSTRSNPLILRTADRKKIHQALEDHSTAVQRALETNDELCKRLRRLALESS</sequence>
<gene>
    <name evidence="10" type="ORF">NDN08_002842</name>
</gene>
<proteinExistence type="predicted"/>
<dbReference type="EMBL" id="JAMWBK010000003">
    <property type="protein sequence ID" value="KAJ8906349.1"/>
    <property type="molecule type" value="Genomic_DNA"/>
</dbReference>
<evidence type="ECO:0000256" key="6">
    <source>
        <dbReference type="ARBA" id="ARBA00023132"/>
    </source>
</evidence>
<dbReference type="PANTHER" id="PTHR13257">
    <property type="entry name" value="NUCLEOPORIN NUP84-RELATED"/>
    <property type="match status" value="1"/>
</dbReference>
<dbReference type="PANTHER" id="PTHR13257:SF0">
    <property type="entry name" value="NUCLEAR PORE COMPLEX PROTEIN NUP88"/>
    <property type="match status" value="1"/>
</dbReference>
<dbReference type="AlphaFoldDB" id="A0AAV8UV07"/>
<evidence type="ECO:0000313" key="10">
    <source>
        <dbReference type="EMBL" id="KAJ8906349.1"/>
    </source>
</evidence>
<feature type="region of interest" description="Disordered" evidence="9">
    <location>
        <begin position="547"/>
        <end position="567"/>
    </location>
</feature>
<reference evidence="10 11" key="1">
    <citation type="journal article" date="2023" name="Nat. Commun.">
        <title>Origin of minicircular mitochondrial genomes in red algae.</title>
        <authorList>
            <person name="Lee Y."/>
            <person name="Cho C.H."/>
            <person name="Lee Y.M."/>
            <person name="Park S.I."/>
            <person name="Yang J.H."/>
            <person name="West J.A."/>
            <person name="Bhattacharya D."/>
            <person name="Yoon H.S."/>
        </authorList>
    </citation>
    <scope>NUCLEOTIDE SEQUENCE [LARGE SCALE GENOMIC DNA]</scope>
    <source>
        <strain evidence="10 11">CCMP1338</strain>
        <tissue evidence="10">Whole cell</tissue>
    </source>
</reference>
<keyword evidence="8" id="KW-0175">Coiled coil</keyword>
<keyword evidence="11" id="KW-1185">Reference proteome</keyword>
<dbReference type="GO" id="GO:0006406">
    <property type="term" value="P:mRNA export from nucleus"/>
    <property type="evidence" value="ECO:0007669"/>
    <property type="project" value="TreeGrafter"/>
</dbReference>
<dbReference type="GO" id="GO:0000055">
    <property type="term" value="P:ribosomal large subunit export from nucleus"/>
    <property type="evidence" value="ECO:0007669"/>
    <property type="project" value="InterPro"/>
</dbReference>
<evidence type="ECO:0000313" key="11">
    <source>
        <dbReference type="Proteomes" id="UP001157974"/>
    </source>
</evidence>
<dbReference type="InterPro" id="IPR037700">
    <property type="entry name" value="NUP88/NUP82"/>
</dbReference>
<evidence type="ECO:0000256" key="1">
    <source>
        <dbReference type="ARBA" id="ARBA00004567"/>
    </source>
</evidence>
<keyword evidence="7" id="KW-0539">Nucleus</keyword>
<feature type="coiled-coil region" evidence="8">
    <location>
        <begin position="692"/>
        <end position="729"/>
    </location>
</feature>
<evidence type="ECO:0000256" key="3">
    <source>
        <dbReference type="ARBA" id="ARBA00022816"/>
    </source>
</evidence>
<evidence type="ECO:0000256" key="4">
    <source>
        <dbReference type="ARBA" id="ARBA00022927"/>
    </source>
</evidence>
<evidence type="ECO:0000256" key="7">
    <source>
        <dbReference type="ARBA" id="ARBA00023242"/>
    </source>
</evidence>
<dbReference type="InterPro" id="IPR036322">
    <property type="entry name" value="WD40_repeat_dom_sf"/>
</dbReference>
<keyword evidence="4" id="KW-0653">Protein transport</keyword>
<keyword evidence="6" id="KW-0906">Nuclear pore complex</keyword>
<dbReference type="InterPro" id="IPR019321">
    <property type="entry name" value="Nucleoporin_Nup88"/>
</dbReference>
<keyword evidence="2" id="KW-0813">Transport</keyword>
<dbReference type="GO" id="GO:0005643">
    <property type="term" value="C:nuclear pore"/>
    <property type="evidence" value="ECO:0007669"/>
    <property type="project" value="UniProtKB-SubCell"/>
</dbReference>
<evidence type="ECO:0000256" key="2">
    <source>
        <dbReference type="ARBA" id="ARBA00022448"/>
    </source>
</evidence>
<evidence type="ECO:0000256" key="8">
    <source>
        <dbReference type="SAM" id="Coils"/>
    </source>
</evidence>
<organism evidence="10 11">
    <name type="scientific">Rhodosorus marinus</name>
    <dbReference type="NCBI Taxonomy" id="101924"/>
    <lineage>
        <taxon>Eukaryota</taxon>
        <taxon>Rhodophyta</taxon>
        <taxon>Stylonematophyceae</taxon>
        <taxon>Stylonematales</taxon>
        <taxon>Stylonemataceae</taxon>
        <taxon>Rhodosorus</taxon>
    </lineage>
</organism>
<accession>A0AAV8UV07</accession>
<keyword evidence="5" id="KW-0811">Translocation</keyword>
<protein>
    <submittedName>
        <fullName evidence="10">Uncharacterized protein</fullName>
    </submittedName>
</protein>
<evidence type="ECO:0000256" key="5">
    <source>
        <dbReference type="ARBA" id="ARBA00023010"/>
    </source>
</evidence>